<feature type="transmembrane region" description="Helical" evidence="8">
    <location>
        <begin position="237"/>
        <end position="255"/>
    </location>
</feature>
<feature type="transmembrane region" description="Helical" evidence="8">
    <location>
        <begin position="330"/>
        <end position="350"/>
    </location>
</feature>
<reference evidence="10 11" key="1">
    <citation type="submission" date="2019-03" db="EMBL/GenBank/DDBJ databases">
        <title>Roseomonas sp. a novel Roseomonas species isolated from Sea whip Gorgonian.</title>
        <authorList>
            <person name="Li F."/>
            <person name="Pan X."/>
            <person name="Huang S."/>
            <person name="Li Z."/>
            <person name="Meng B."/>
        </authorList>
    </citation>
    <scope>NUCLEOTIDE SEQUENCE [LARGE SCALE GENOMIC DNA]</scope>
    <source>
        <strain evidence="10 11">M0104</strain>
    </source>
</reference>
<comment type="subcellular location">
    <subcellularLocation>
        <location evidence="8">Cell inner membrane</location>
        <topology evidence="8">Multi-pass membrane protein</topology>
    </subcellularLocation>
    <subcellularLocation>
        <location evidence="1">Cell membrane</location>
        <topology evidence="1">Multi-pass membrane protein</topology>
    </subcellularLocation>
</comment>
<evidence type="ECO:0000313" key="10">
    <source>
        <dbReference type="EMBL" id="MXP63373.1"/>
    </source>
</evidence>
<dbReference type="InterPro" id="IPR020846">
    <property type="entry name" value="MFS_dom"/>
</dbReference>
<evidence type="ECO:0000256" key="7">
    <source>
        <dbReference type="ARBA" id="ARBA00023136"/>
    </source>
</evidence>
<dbReference type="NCBIfam" id="TIGR00710">
    <property type="entry name" value="efflux_Bcr_CflA"/>
    <property type="match status" value="1"/>
</dbReference>
<keyword evidence="8" id="KW-0997">Cell inner membrane</keyword>
<dbReference type="InterPro" id="IPR004812">
    <property type="entry name" value="Efflux_drug-R_Bcr/CmlA"/>
</dbReference>
<feature type="transmembrane region" description="Helical" evidence="8">
    <location>
        <begin position="70"/>
        <end position="90"/>
    </location>
</feature>
<evidence type="ECO:0000259" key="9">
    <source>
        <dbReference type="PROSITE" id="PS50850"/>
    </source>
</evidence>
<evidence type="ECO:0000256" key="8">
    <source>
        <dbReference type="RuleBase" id="RU365088"/>
    </source>
</evidence>
<feature type="transmembrane region" description="Helical" evidence="8">
    <location>
        <begin position="127"/>
        <end position="148"/>
    </location>
</feature>
<feature type="transmembrane region" description="Helical" evidence="8">
    <location>
        <begin position="362"/>
        <end position="386"/>
    </location>
</feature>
<dbReference type="Gene3D" id="1.20.1720.10">
    <property type="entry name" value="Multidrug resistance protein D"/>
    <property type="match status" value="1"/>
</dbReference>
<organism evidence="10 11">
    <name type="scientific">Teichococcus coralli</name>
    <dbReference type="NCBI Taxonomy" id="2545983"/>
    <lineage>
        <taxon>Bacteria</taxon>
        <taxon>Pseudomonadati</taxon>
        <taxon>Pseudomonadota</taxon>
        <taxon>Alphaproteobacteria</taxon>
        <taxon>Acetobacterales</taxon>
        <taxon>Roseomonadaceae</taxon>
        <taxon>Roseomonas</taxon>
    </lineage>
</organism>
<comment type="similarity">
    <text evidence="2 8">Belongs to the major facilitator superfamily. Bcr/CmlA family.</text>
</comment>
<feature type="transmembrane region" description="Helical" evidence="8">
    <location>
        <begin position="185"/>
        <end position="207"/>
    </location>
</feature>
<evidence type="ECO:0000256" key="3">
    <source>
        <dbReference type="ARBA" id="ARBA00022448"/>
    </source>
</evidence>
<keyword evidence="3 8" id="KW-0813">Transport</keyword>
<dbReference type="Pfam" id="PF07690">
    <property type="entry name" value="MFS_1"/>
    <property type="match status" value="1"/>
</dbReference>
<dbReference type="InterPro" id="IPR036259">
    <property type="entry name" value="MFS_trans_sf"/>
</dbReference>
<keyword evidence="7 8" id="KW-0472">Membrane</keyword>
<feature type="domain" description="Major facilitator superfamily (MFS) profile" evidence="9">
    <location>
        <begin position="36"/>
        <end position="418"/>
    </location>
</feature>
<dbReference type="GO" id="GO:0005886">
    <property type="term" value="C:plasma membrane"/>
    <property type="evidence" value="ECO:0007669"/>
    <property type="project" value="UniProtKB-SubCell"/>
</dbReference>
<proteinExistence type="inferred from homology"/>
<dbReference type="AlphaFoldDB" id="A0A845B6W1"/>
<comment type="caution">
    <text evidence="10">The sequence shown here is derived from an EMBL/GenBank/DDBJ whole genome shotgun (WGS) entry which is preliminary data.</text>
</comment>
<dbReference type="SUPFAM" id="SSF103473">
    <property type="entry name" value="MFS general substrate transporter"/>
    <property type="match status" value="1"/>
</dbReference>
<name>A0A845B6W1_9PROT</name>
<dbReference type="OrthoDB" id="9800416at2"/>
<evidence type="ECO:0000256" key="4">
    <source>
        <dbReference type="ARBA" id="ARBA00022475"/>
    </source>
</evidence>
<dbReference type="PROSITE" id="PS50850">
    <property type="entry name" value="MFS"/>
    <property type="match status" value="1"/>
</dbReference>
<keyword evidence="6 8" id="KW-1133">Transmembrane helix</keyword>
<feature type="transmembrane region" description="Helical" evidence="8">
    <location>
        <begin position="37"/>
        <end position="58"/>
    </location>
</feature>
<dbReference type="GO" id="GO:0042910">
    <property type="term" value="F:xenobiotic transmembrane transporter activity"/>
    <property type="evidence" value="ECO:0007669"/>
    <property type="project" value="InterPro"/>
</dbReference>
<dbReference type="InterPro" id="IPR011701">
    <property type="entry name" value="MFS"/>
</dbReference>
<gene>
    <name evidence="10" type="ORF">E0493_08410</name>
</gene>
<dbReference type="CDD" id="cd17320">
    <property type="entry name" value="MFS_MdfA_MDR_like"/>
    <property type="match status" value="1"/>
</dbReference>
<evidence type="ECO:0000256" key="6">
    <source>
        <dbReference type="ARBA" id="ARBA00022989"/>
    </source>
</evidence>
<feature type="transmembrane region" description="Helical" evidence="8">
    <location>
        <begin position="304"/>
        <end position="324"/>
    </location>
</feature>
<accession>A0A845B6W1</accession>
<feature type="transmembrane region" description="Helical" evidence="8">
    <location>
        <begin position="160"/>
        <end position="179"/>
    </location>
</feature>
<evidence type="ECO:0000256" key="5">
    <source>
        <dbReference type="ARBA" id="ARBA00022692"/>
    </source>
</evidence>
<keyword evidence="4" id="KW-1003">Cell membrane</keyword>
<dbReference type="GO" id="GO:1990961">
    <property type="term" value="P:xenobiotic detoxification by transmembrane export across the plasma membrane"/>
    <property type="evidence" value="ECO:0007669"/>
    <property type="project" value="InterPro"/>
</dbReference>
<feature type="transmembrane region" description="Helical" evidence="8">
    <location>
        <begin position="392"/>
        <end position="414"/>
    </location>
</feature>
<evidence type="ECO:0000256" key="1">
    <source>
        <dbReference type="ARBA" id="ARBA00004651"/>
    </source>
</evidence>
<keyword evidence="11" id="KW-1185">Reference proteome</keyword>
<evidence type="ECO:0000256" key="2">
    <source>
        <dbReference type="ARBA" id="ARBA00006236"/>
    </source>
</evidence>
<evidence type="ECO:0000313" key="11">
    <source>
        <dbReference type="Proteomes" id="UP000460715"/>
    </source>
</evidence>
<protein>
    <recommendedName>
        <fullName evidence="8">Bcr/CflA family efflux transporter</fullName>
    </recommendedName>
</protein>
<dbReference type="PANTHER" id="PTHR23502:SF132">
    <property type="entry name" value="POLYAMINE TRANSPORTER 2-RELATED"/>
    <property type="match status" value="1"/>
</dbReference>
<keyword evidence="5 8" id="KW-0812">Transmembrane</keyword>
<feature type="transmembrane region" description="Helical" evidence="8">
    <location>
        <begin position="102"/>
        <end position="121"/>
    </location>
</feature>
<feature type="transmembrane region" description="Helical" evidence="8">
    <location>
        <begin position="275"/>
        <end position="292"/>
    </location>
</feature>
<sequence>MPYDDTRKSSPSAALSAAGEAFLPGGGEPPLRRQPPLWLLVLITTSGTLGIHIFVPALPQAGAELGAGNGAMQLTISLYILGLAVGQLVYGPLSDNFGRRPVLLGGLTLYTFASLAALLAPGVEWLIGTRLLQALGGCAGLALGRAIVRDTSEPREAASRLAALSLVVSVGPGVAPLIGTSLSEWLGWRAIFVLLCAMGATTVLLCLRRLPETRAGTSGRSAAALARDYRSLLRSPAFLGFAIGGGCATTSWYAYLAAMPFIFVQQLGRPLQEVGFCYLLLVAGTSAGNLLTNRLVARLGIARLLLSASALGILGAFVFLGGVLSGHLNLLLAVGGPLLFTLGVGIASPLALTRAVGVNPQIIGSAAGLYGCSQMAVGALCASLAGVGGDPALAAAVVLASAAVIGQVAFWVGLRWEARREA</sequence>
<dbReference type="EMBL" id="SNVJ01000005">
    <property type="protein sequence ID" value="MXP63373.1"/>
    <property type="molecule type" value="Genomic_DNA"/>
</dbReference>
<dbReference type="PANTHER" id="PTHR23502">
    <property type="entry name" value="MAJOR FACILITATOR SUPERFAMILY"/>
    <property type="match status" value="1"/>
</dbReference>
<dbReference type="Proteomes" id="UP000460715">
    <property type="component" value="Unassembled WGS sequence"/>
</dbReference>